<evidence type="ECO:0000259" key="2">
    <source>
        <dbReference type="SMART" id="SM00363"/>
    </source>
</evidence>
<dbReference type="CDD" id="cd00165">
    <property type="entry name" value="S4"/>
    <property type="match status" value="1"/>
</dbReference>
<keyword evidence="1" id="KW-0694">RNA-binding</keyword>
<feature type="domain" description="RNA-binding S4" evidence="2">
    <location>
        <begin position="187"/>
        <end position="244"/>
    </location>
</feature>
<dbReference type="Proteomes" id="UP000186437">
    <property type="component" value="Unassembled WGS sequence"/>
</dbReference>
<sequence>MSQTYQQLFQHFPKEEKAFIEKVIDLCQQADRTYSYRLTPFLNPKQDEIAQSIAAHFQLNYWTSRSLIVTEYSWGIIAPDYYVLDEDDFDMSLVEVSYPRKYATLTHSQILGTLVNRLGVQRQYLGDILLTEEHTYVLLDKRFVPLLLTEVQKIGRTPVSFKECAIQSVTLTSSLEASLEQILVLSLRLDKVVATVFRMGRSSASQLIEAKQVKIDYLPVTQAGKLLEVGQLVSVRGFGRVRIKDIIGYSKHGKVKVEIEVIRK</sequence>
<dbReference type="PROSITE" id="PS50889">
    <property type="entry name" value="S4"/>
    <property type="match status" value="1"/>
</dbReference>
<dbReference type="InterPro" id="IPR048443">
    <property type="entry name" value="RqcP2_N"/>
</dbReference>
<dbReference type="Pfam" id="PF17774">
    <property type="entry name" value="YlmH_RBD"/>
    <property type="match status" value="1"/>
</dbReference>
<evidence type="ECO:0000313" key="4">
    <source>
        <dbReference type="EMBL" id="SUN08474.1"/>
    </source>
</evidence>
<dbReference type="RefSeq" id="WP_075099791.1">
    <property type="nucleotide sequence ID" value="NZ_MSJL01000047.1"/>
</dbReference>
<dbReference type="InterPro" id="IPR040591">
    <property type="entry name" value="RqcP2_RBD"/>
</dbReference>
<dbReference type="Proteomes" id="UP000255213">
    <property type="component" value="Unassembled WGS sequence"/>
</dbReference>
<protein>
    <submittedName>
        <fullName evidence="3">RNA-binding protein</fullName>
    </submittedName>
    <submittedName>
        <fullName evidence="4">S4-like domain-containing protein</fullName>
    </submittedName>
</protein>
<reference evidence="4 6" key="3">
    <citation type="submission" date="2018-06" db="EMBL/GenBank/DDBJ databases">
        <authorList>
            <consortium name="Pathogen Informatics"/>
            <person name="Doyle S."/>
        </authorList>
    </citation>
    <scope>NUCLEOTIDE SEQUENCE [LARGE SCALE GENOMIC DNA]</scope>
    <source>
        <strain evidence="4 6">NCTC12957</strain>
    </source>
</reference>
<dbReference type="EMBL" id="UHEN01000001">
    <property type="protein sequence ID" value="SUN08474.1"/>
    <property type="molecule type" value="Genomic_DNA"/>
</dbReference>
<evidence type="ECO:0000313" key="5">
    <source>
        <dbReference type="Proteomes" id="UP000186437"/>
    </source>
</evidence>
<dbReference type="GO" id="GO:0003723">
    <property type="term" value="F:RNA binding"/>
    <property type="evidence" value="ECO:0007669"/>
    <property type="project" value="UniProtKB-KW"/>
</dbReference>
<accession>A0A1Q8EBM3</accession>
<proteinExistence type="predicted"/>
<dbReference type="Pfam" id="PF21278">
    <property type="entry name" value="YlmH_1st"/>
    <property type="match status" value="1"/>
</dbReference>
<dbReference type="InterPro" id="IPR002942">
    <property type="entry name" value="S4_RNA-bd"/>
</dbReference>
<evidence type="ECO:0000313" key="6">
    <source>
        <dbReference type="Proteomes" id="UP000255213"/>
    </source>
</evidence>
<dbReference type="Gene3D" id="3.30.1370.160">
    <property type="match status" value="1"/>
</dbReference>
<name>A0A1Q8EBM3_STRAI</name>
<organism evidence="3 5">
    <name type="scientific">Streptococcus acidominimus</name>
    <dbReference type="NCBI Taxonomy" id="1326"/>
    <lineage>
        <taxon>Bacteria</taxon>
        <taxon>Bacillati</taxon>
        <taxon>Bacillota</taxon>
        <taxon>Bacilli</taxon>
        <taxon>Lactobacillales</taxon>
        <taxon>Streptococcaceae</taxon>
        <taxon>Streptococcus</taxon>
    </lineage>
</organism>
<gene>
    <name evidence="3" type="ORF">BU200_08765</name>
    <name evidence="4" type="ORF">NCTC12957_02072</name>
</gene>
<dbReference type="SMART" id="SM00363">
    <property type="entry name" value="S4"/>
    <property type="match status" value="1"/>
</dbReference>
<dbReference type="InterPro" id="IPR012677">
    <property type="entry name" value="Nucleotide-bd_a/b_plait_sf"/>
</dbReference>
<dbReference type="Gene3D" id="3.30.70.330">
    <property type="match status" value="1"/>
</dbReference>
<reference evidence="3" key="2">
    <citation type="submission" date="2016-12" db="EMBL/GenBank/DDBJ databases">
        <authorList>
            <person name="Song W.-J."/>
            <person name="Kurnit D.M."/>
        </authorList>
    </citation>
    <scope>NUCLEOTIDE SEQUENCE [LARGE SCALE GENOMIC DNA]</scope>
    <source>
        <strain evidence="3">ATCC 51725</strain>
    </source>
</reference>
<dbReference type="EMBL" id="MSJL01000047">
    <property type="protein sequence ID" value="OLF49183.1"/>
    <property type="molecule type" value="Genomic_DNA"/>
</dbReference>
<reference evidence="5" key="1">
    <citation type="submission" date="2016-12" db="EMBL/GenBank/DDBJ databases">
        <authorList>
            <person name="Gulvik C.A."/>
        </authorList>
    </citation>
    <scope>NUCLEOTIDE SEQUENCE [LARGE SCALE GENOMIC DNA]</scope>
    <source>
        <strain evidence="5">ATCC 51725</strain>
    </source>
</reference>
<dbReference type="SUPFAM" id="SSF55174">
    <property type="entry name" value="Alpha-L RNA-binding motif"/>
    <property type="match status" value="1"/>
</dbReference>
<evidence type="ECO:0000256" key="1">
    <source>
        <dbReference type="PROSITE-ProRule" id="PRU00182"/>
    </source>
</evidence>
<dbReference type="OrthoDB" id="9812787at2"/>
<evidence type="ECO:0000313" key="3">
    <source>
        <dbReference type="EMBL" id="OLF49183.1"/>
    </source>
</evidence>
<keyword evidence="5" id="KW-1185">Reference proteome</keyword>
<dbReference type="AlphaFoldDB" id="A0A1Q8EBM3"/>